<dbReference type="InterPro" id="IPR043502">
    <property type="entry name" value="DNA/RNA_pol_sf"/>
</dbReference>
<evidence type="ECO:0000313" key="1">
    <source>
        <dbReference type="EMBL" id="RVW13357.1"/>
    </source>
</evidence>
<dbReference type="InterPro" id="IPR043128">
    <property type="entry name" value="Rev_trsase/Diguanyl_cyclase"/>
</dbReference>
<dbReference type="SUPFAM" id="SSF56672">
    <property type="entry name" value="DNA/RNA polymerases"/>
    <property type="match status" value="1"/>
</dbReference>
<sequence length="283" mass="31716">MRWYFIESSVGGHVQQVVRLARTGVLSQEFKLGYTCGQMGHLRQYCPKGGGQTQGRVFVIIQQDLEAAPTIVAMTISQRELLVDLVLMAIRDFDVILMIDWILAPPYLISAMQIDKLMRLFPEDLPGLPPKREMDFAIDLVSSATLISKAPYCMALAELRELKDGIMRLCIDYQELNKPLHFKAVRIPLGPKQTISTQLGAGHYKWFQSRSPTPVGLDHMAFLGHVISSEDISMDSGKVNAIVSWCKPATVIEVHSFLGLASYYQRFSTIDSNDTKGSEVYMV</sequence>
<dbReference type="InterPro" id="IPR032567">
    <property type="entry name" value="RTL1-rel"/>
</dbReference>
<dbReference type="Proteomes" id="UP000288805">
    <property type="component" value="Unassembled WGS sequence"/>
</dbReference>
<dbReference type="Pfam" id="PF08284">
    <property type="entry name" value="RVP_2"/>
    <property type="match status" value="1"/>
</dbReference>
<dbReference type="PANTHER" id="PTHR15503:SF45">
    <property type="entry name" value="RNA-DIRECTED DNA POLYMERASE HOMOLOG"/>
    <property type="match status" value="1"/>
</dbReference>
<gene>
    <name evidence="1" type="ORF">CK203_095774</name>
</gene>
<name>A0A438BQX6_VITVI</name>
<accession>A0A438BQX6</accession>
<evidence type="ECO:0008006" key="3">
    <source>
        <dbReference type="Google" id="ProtNLM"/>
    </source>
</evidence>
<protein>
    <recommendedName>
        <fullName evidence="3">CCHC-type domain-containing protein</fullName>
    </recommendedName>
</protein>
<dbReference type="AlphaFoldDB" id="A0A438BQX6"/>
<dbReference type="PANTHER" id="PTHR15503">
    <property type="entry name" value="LDOC1 RELATED"/>
    <property type="match status" value="1"/>
</dbReference>
<dbReference type="EMBL" id="QGNW01002655">
    <property type="protein sequence ID" value="RVW13357.1"/>
    <property type="molecule type" value="Genomic_DNA"/>
</dbReference>
<organism evidence="1 2">
    <name type="scientific">Vitis vinifera</name>
    <name type="common">Grape</name>
    <dbReference type="NCBI Taxonomy" id="29760"/>
    <lineage>
        <taxon>Eukaryota</taxon>
        <taxon>Viridiplantae</taxon>
        <taxon>Streptophyta</taxon>
        <taxon>Embryophyta</taxon>
        <taxon>Tracheophyta</taxon>
        <taxon>Spermatophyta</taxon>
        <taxon>Magnoliopsida</taxon>
        <taxon>eudicotyledons</taxon>
        <taxon>Gunneridae</taxon>
        <taxon>Pentapetalae</taxon>
        <taxon>rosids</taxon>
        <taxon>Vitales</taxon>
        <taxon>Vitaceae</taxon>
        <taxon>Viteae</taxon>
        <taxon>Vitis</taxon>
    </lineage>
</organism>
<proteinExistence type="predicted"/>
<comment type="caution">
    <text evidence="1">The sequence shown here is derived from an EMBL/GenBank/DDBJ whole genome shotgun (WGS) entry which is preliminary data.</text>
</comment>
<evidence type="ECO:0000313" key="2">
    <source>
        <dbReference type="Proteomes" id="UP000288805"/>
    </source>
</evidence>
<reference evidence="1 2" key="1">
    <citation type="journal article" date="2018" name="PLoS Genet.">
        <title>Population sequencing reveals clonal diversity and ancestral inbreeding in the grapevine cultivar Chardonnay.</title>
        <authorList>
            <person name="Roach M.J."/>
            <person name="Johnson D.L."/>
            <person name="Bohlmann J."/>
            <person name="van Vuuren H.J."/>
            <person name="Jones S.J."/>
            <person name="Pretorius I.S."/>
            <person name="Schmidt S.A."/>
            <person name="Borneman A.R."/>
        </authorList>
    </citation>
    <scope>NUCLEOTIDE SEQUENCE [LARGE SCALE GENOMIC DNA]</scope>
    <source>
        <strain evidence="2">cv. Chardonnay</strain>
        <tissue evidence="1">Leaf</tissue>
    </source>
</reference>
<dbReference type="Gene3D" id="3.30.70.270">
    <property type="match status" value="1"/>
</dbReference>